<feature type="region of interest" description="Leucine repeat II (LRII)" evidence="3">
    <location>
        <begin position="241"/>
        <end position="273"/>
    </location>
</feature>
<dbReference type="AlphaFoldDB" id="A0AAN8TIX0"/>
<feature type="region of interest" description="VHIID" evidence="3">
    <location>
        <begin position="160"/>
        <end position="225"/>
    </location>
</feature>
<evidence type="ECO:0000256" key="2">
    <source>
        <dbReference type="ARBA" id="ARBA00023163"/>
    </source>
</evidence>
<dbReference type="PROSITE" id="PS50985">
    <property type="entry name" value="GRAS"/>
    <property type="match status" value="1"/>
</dbReference>
<keyword evidence="2" id="KW-0804">Transcription</keyword>
<evidence type="ECO:0000256" key="1">
    <source>
        <dbReference type="ARBA" id="ARBA00023015"/>
    </source>
</evidence>
<name>A0AAN8TIX0_SOLBU</name>
<evidence type="ECO:0000313" key="5">
    <source>
        <dbReference type="EMBL" id="KAK6786077.1"/>
    </source>
</evidence>
<comment type="similarity">
    <text evidence="3">Belongs to the GRAS family.</text>
</comment>
<feature type="region of interest" description="Disordered" evidence="4">
    <location>
        <begin position="1"/>
        <end position="42"/>
    </location>
</feature>
<dbReference type="PANTHER" id="PTHR31636">
    <property type="entry name" value="OSJNBA0084A10.13 PROTEIN-RELATED"/>
    <property type="match status" value="1"/>
</dbReference>
<comment type="caution">
    <text evidence="3">Lacks conserved residue(s) required for the propagation of feature annotation.</text>
</comment>
<evidence type="ECO:0000313" key="6">
    <source>
        <dbReference type="Proteomes" id="UP001371456"/>
    </source>
</evidence>
<evidence type="ECO:0000256" key="4">
    <source>
        <dbReference type="SAM" id="MobiDB-lite"/>
    </source>
</evidence>
<keyword evidence="6" id="KW-1185">Reference proteome</keyword>
<organism evidence="5 6">
    <name type="scientific">Solanum bulbocastanum</name>
    <name type="common">Wild potato</name>
    <dbReference type="NCBI Taxonomy" id="147425"/>
    <lineage>
        <taxon>Eukaryota</taxon>
        <taxon>Viridiplantae</taxon>
        <taxon>Streptophyta</taxon>
        <taxon>Embryophyta</taxon>
        <taxon>Tracheophyta</taxon>
        <taxon>Spermatophyta</taxon>
        <taxon>Magnoliopsida</taxon>
        <taxon>eudicotyledons</taxon>
        <taxon>Gunneridae</taxon>
        <taxon>Pentapetalae</taxon>
        <taxon>asterids</taxon>
        <taxon>lamiids</taxon>
        <taxon>Solanales</taxon>
        <taxon>Solanaceae</taxon>
        <taxon>Solanoideae</taxon>
        <taxon>Solaneae</taxon>
        <taxon>Solanum</taxon>
    </lineage>
</organism>
<evidence type="ECO:0008006" key="7">
    <source>
        <dbReference type="Google" id="ProtNLM"/>
    </source>
</evidence>
<gene>
    <name evidence="5" type="ORF">RDI58_014602</name>
</gene>
<reference evidence="5 6" key="1">
    <citation type="submission" date="2024-02" db="EMBL/GenBank/DDBJ databases">
        <title>de novo genome assembly of Solanum bulbocastanum strain 11H21.</title>
        <authorList>
            <person name="Hosaka A.J."/>
        </authorList>
    </citation>
    <scope>NUCLEOTIDE SEQUENCE [LARGE SCALE GENOMIC DNA]</scope>
    <source>
        <tissue evidence="5">Young leaves</tissue>
    </source>
</reference>
<protein>
    <recommendedName>
        <fullName evidence="7">GRAS family transcription factor</fullName>
    </recommendedName>
</protein>
<evidence type="ECO:0000256" key="3">
    <source>
        <dbReference type="PROSITE-ProRule" id="PRU01191"/>
    </source>
</evidence>
<dbReference type="Pfam" id="PF03514">
    <property type="entry name" value="GRAS"/>
    <property type="match status" value="1"/>
</dbReference>
<accession>A0AAN8TIX0</accession>
<proteinExistence type="inferred from homology"/>
<feature type="short sequence motif" description="VHIID" evidence="3">
    <location>
        <begin position="191"/>
        <end position="195"/>
    </location>
</feature>
<sequence>MDPLSNETPDSTNTSKLEDQIVLSSFDQPLNPPHCDKDERSNKQSVKYAEEVELTKIFDMVLLCTCAKAKKVSSDINSETKIAAVDLRTLLTSCAQSVASGDKESASEKLKQIRGGATLSKGGLIEFLALPMSFTDTAVQPYAALTPKRMTDTADNLKAYLVHLSSCPFIKVSISFANKMIFHTARNATTVHIIDFGILYGFQWSILIQHLPVMPGGPPKLRITGIDLPQHDFRPAERLEETGRVLARYCECFNAPLEYNAISVQNWESIEIKDLKLLSGEFVAVNCLFRSEHLSDETLDVECPRDAVLSLIQKMNPDIVVQGVTNGSYPFFPIL</sequence>
<keyword evidence="1" id="KW-0805">Transcription regulation</keyword>
<dbReference type="EMBL" id="JBANQN010000006">
    <property type="protein sequence ID" value="KAK6786077.1"/>
    <property type="molecule type" value="Genomic_DNA"/>
</dbReference>
<dbReference type="InterPro" id="IPR005202">
    <property type="entry name" value="TF_GRAS"/>
</dbReference>
<feature type="compositionally biased region" description="Polar residues" evidence="4">
    <location>
        <begin position="1"/>
        <end position="15"/>
    </location>
</feature>
<dbReference type="Proteomes" id="UP001371456">
    <property type="component" value="Unassembled WGS sequence"/>
</dbReference>
<comment type="caution">
    <text evidence="5">The sequence shown here is derived from an EMBL/GenBank/DDBJ whole genome shotgun (WGS) entry which is preliminary data.</text>
</comment>